<proteinExistence type="predicted"/>
<dbReference type="Proteomes" id="UP000746747">
    <property type="component" value="Unassembled WGS sequence"/>
</dbReference>
<evidence type="ECO:0000256" key="1">
    <source>
        <dbReference type="SAM" id="MobiDB-lite"/>
    </source>
</evidence>
<keyword evidence="3" id="KW-1185">Reference proteome</keyword>
<reference evidence="2" key="1">
    <citation type="submission" date="2021-09" db="EMBL/GenBank/DDBJ databases">
        <authorList>
            <consortium name="Pathogen Informatics"/>
        </authorList>
    </citation>
    <scope>NUCLEOTIDE SEQUENCE</scope>
</reference>
<evidence type="ECO:0000313" key="3">
    <source>
        <dbReference type="Proteomes" id="UP000746747"/>
    </source>
</evidence>
<dbReference type="OrthoDB" id="5854261at2759"/>
<name>A0A8J2M2E1_9BILA</name>
<evidence type="ECO:0000313" key="2">
    <source>
        <dbReference type="EMBL" id="CAG9532089.1"/>
    </source>
</evidence>
<sequence>MTKRSKRKAAETAREAIRTILHTSNKKRRSSVHKRITVHINDANSIVPEQDGVVMVAGPKLRRSSQLSIQPAPKQSESNDRIQNTFSAPANDPFYDQLKQLPDKLLVQLPCGMIRDAAVHLKNVNYNALAGFIIFRTDLHPVIFLIHLHLP</sequence>
<dbReference type="EMBL" id="CAKAEH010000861">
    <property type="protein sequence ID" value="CAG9532089.1"/>
    <property type="molecule type" value="Genomic_DNA"/>
</dbReference>
<dbReference type="AlphaFoldDB" id="A0A8J2M2E1"/>
<gene>
    <name evidence="2" type="ORF">CJOHNSTONI_LOCUS2430</name>
</gene>
<feature type="region of interest" description="Disordered" evidence="1">
    <location>
        <begin position="64"/>
        <end position="86"/>
    </location>
</feature>
<organism evidence="2 3">
    <name type="scientific">Cercopithifilaria johnstoni</name>
    <dbReference type="NCBI Taxonomy" id="2874296"/>
    <lineage>
        <taxon>Eukaryota</taxon>
        <taxon>Metazoa</taxon>
        <taxon>Ecdysozoa</taxon>
        <taxon>Nematoda</taxon>
        <taxon>Chromadorea</taxon>
        <taxon>Rhabditida</taxon>
        <taxon>Spirurina</taxon>
        <taxon>Spiruromorpha</taxon>
        <taxon>Filarioidea</taxon>
        <taxon>Onchocercidae</taxon>
        <taxon>Cercopithifilaria</taxon>
    </lineage>
</organism>
<accession>A0A8J2M2E1</accession>
<comment type="caution">
    <text evidence="2">The sequence shown here is derived from an EMBL/GenBank/DDBJ whole genome shotgun (WGS) entry which is preliminary data.</text>
</comment>
<protein>
    <submittedName>
        <fullName evidence="2">Uncharacterized protein</fullName>
    </submittedName>
</protein>